<accession>A0ABY1NCR1</accession>
<gene>
    <name evidence="2" type="ORF">SAMN06265367_101395</name>
</gene>
<protein>
    <submittedName>
        <fullName evidence="2">Uncharacterized protein</fullName>
    </submittedName>
</protein>
<reference evidence="2 3" key="1">
    <citation type="submission" date="2017-05" db="EMBL/GenBank/DDBJ databases">
        <authorList>
            <person name="Varghese N."/>
            <person name="Submissions S."/>
        </authorList>
    </citation>
    <scope>NUCLEOTIDE SEQUENCE [LARGE SCALE GENOMIC DNA]</scope>
    <source>
        <strain evidence="2 3">DSM 15360</strain>
    </source>
</reference>
<evidence type="ECO:0000256" key="1">
    <source>
        <dbReference type="SAM" id="SignalP"/>
    </source>
</evidence>
<sequence>MRHILTIIFVLLITNSAFATGQIPDYLIYKSDTVSIFSNPLEQYFEQTGKRELIDFIGCGSTACWRGYKAIWELKNDSLFLRQITSCHKECGLEVKNADLKKMFGTDNVFANWFTGKLVVPQGKQVQYIHMGYASIYERELYISFKNGLQTNERTVSNKKIADKIELENRQRHIAKSLQDTLFSQVQKNIDWDTIKTPWYDLCAEKYILTYNRKGKLKKVWVDWEVETFGEKIDDWWWNMTDERKCRRTIKKALKPFRINYIDLPKHKIKIPFEIFYDRKTGKLELLKEI</sequence>
<dbReference type="EMBL" id="FXUA01000001">
    <property type="protein sequence ID" value="SMP05935.1"/>
    <property type="molecule type" value="Genomic_DNA"/>
</dbReference>
<dbReference type="RefSeq" id="WP_283411333.1">
    <property type="nucleotide sequence ID" value="NZ_FXUA01000001.1"/>
</dbReference>
<keyword evidence="1" id="KW-0732">Signal</keyword>
<feature type="signal peptide" evidence="1">
    <location>
        <begin position="1"/>
        <end position="19"/>
    </location>
</feature>
<comment type="caution">
    <text evidence="2">The sequence shown here is derived from an EMBL/GenBank/DDBJ whole genome shotgun (WGS) entry which is preliminary data.</text>
</comment>
<name>A0ABY1NCR1_9BACT</name>
<evidence type="ECO:0000313" key="3">
    <source>
        <dbReference type="Proteomes" id="UP001157915"/>
    </source>
</evidence>
<keyword evidence="3" id="KW-1185">Reference proteome</keyword>
<proteinExistence type="predicted"/>
<organism evidence="2 3">
    <name type="scientific">Algoriphagus winogradskyi</name>
    <dbReference type="NCBI Taxonomy" id="237017"/>
    <lineage>
        <taxon>Bacteria</taxon>
        <taxon>Pseudomonadati</taxon>
        <taxon>Bacteroidota</taxon>
        <taxon>Cytophagia</taxon>
        <taxon>Cytophagales</taxon>
        <taxon>Cyclobacteriaceae</taxon>
        <taxon>Algoriphagus</taxon>
    </lineage>
</organism>
<dbReference type="Proteomes" id="UP001157915">
    <property type="component" value="Unassembled WGS sequence"/>
</dbReference>
<evidence type="ECO:0000313" key="2">
    <source>
        <dbReference type="EMBL" id="SMP05935.1"/>
    </source>
</evidence>
<feature type="chain" id="PRO_5045974249" evidence="1">
    <location>
        <begin position="20"/>
        <end position="290"/>
    </location>
</feature>